<dbReference type="GO" id="GO:0016042">
    <property type="term" value="P:lipid catabolic process"/>
    <property type="evidence" value="ECO:0007669"/>
    <property type="project" value="UniProtKB-KW"/>
</dbReference>
<gene>
    <name evidence="12" type="primary">LOC113202284</name>
</gene>
<dbReference type="InterPro" id="IPR006693">
    <property type="entry name" value="AB_hydrolase_lipase"/>
</dbReference>
<keyword evidence="5" id="KW-0443">Lipid metabolism</keyword>
<evidence type="ECO:0000313" key="12">
    <source>
        <dbReference type="RefSeq" id="XP_026272207.2"/>
    </source>
</evidence>
<feature type="chain" id="PRO_5038480403" description="Lipase" evidence="9">
    <location>
        <begin position="20"/>
        <end position="406"/>
    </location>
</feature>
<feature type="signal peptide" evidence="9">
    <location>
        <begin position="1"/>
        <end position="19"/>
    </location>
</feature>
<evidence type="ECO:0000256" key="1">
    <source>
        <dbReference type="ARBA" id="ARBA00010701"/>
    </source>
</evidence>
<evidence type="ECO:0000256" key="9">
    <source>
        <dbReference type="SAM" id="SignalP"/>
    </source>
</evidence>
<keyword evidence="11" id="KW-1185">Reference proteome</keyword>
<dbReference type="InterPro" id="IPR029058">
    <property type="entry name" value="AB_hydrolase_fold"/>
</dbReference>
<dbReference type="Proteomes" id="UP000504606">
    <property type="component" value="Unplaced"/>
</dbReference>
<dbReference type="GO" id="GO:0016788">
    <property type="term" value="F:hydrolase activity, acting on ester bonds"/>
    <property type="evidence" value="ECO:0007669"/>
    <property type="project" value="InterPro"/>
</dbReference>
<accession>A0A6J1RTH7</accession>
<sequence length="406" mass="45886">MASRRLCVAILLLVTGTAAYFRRPPYPKGGRPELWMSTSKLITGRGYRPESHEVRTADGYLLGLQRVAARRPRPEPTRGRGTPVLLGHGMASNSEQWVLRGDSLAFALVDLGFDVWLVNYRGSFYSRRHITLSEKSAQFWNFSWHESGVHDQPAIIDYVLTVTGRPALLTVGHSMSSTVQLVLLAERPEYSSKVLASVIMAPPALFHRTVGFSEAADRVLRHFPHARDTALRFLKRDSTLAAPSSIPFCYMSGLGKPPSPSCTLVMDFIFGEPFMPLNLTYFQIFMAHWPEKASGGQYLHSAQNFRLGGNFYKFDYGPFKNKELYGSVSPPVYNLSSISSPTYVYYSMTDNTVHYKDVEDLAKLLPSLKRLHRVFGDTFNHVDFFISSVAYERVYMHVIQDLLRHV</sequence>
<dbReference type="PIRSF" id="PIRSF000862">
    <property type="entry name" value="Steryl_ester_lip"/>
    <property type="match status" value="1"/>
</dbReference>
<comment type="similarity">
    <text evidence="1 7">Belongs to the AB hydrolase superfamily. Lipase family.</text>
</comment>
<evidence type="ECO:0000259" key="10">
    <source>
        <dbReference type="Pfam" id="PF04083"/>
    </source>
</evidence>
<feature type="domain" description="Partial AB-hydrolase lipase" evidence="10">
    <location>
        <begin position="39"/>
        <end position="100"/>
    </location>
</feature>
<feature type="active site" description="Charge relay system" evidence="8">
    <location>
        <position position="381"/>
    </location>
</feature>
<keyword evidence="6" id="KW-0325">Glycoprotein</keyword>
<dbReference type="GeneID" id="113202284"/>
<dbReference type="Pfam" id="PF04083">
    <property type="entry name" value="Abhydro_lipase"/>
    <property type="match status" value="1"/>
</dbReference>
<proteinExistence type="inferred from homology"/>
<protein>
    <recommendedName>
        <fullName evidence="7">Lipase</fullName>
    </recommendedName>
</protein>
<organism evidence="11 12">
    <name type="scientific">Frankliniella occidentalis</name>
    <name type="common">Western flower thrips</name>
    <name type="synonym">Euthrips occidentalis</name>
    <dbReference type="NCBI Taxonomy" id="133901"/>
    <lineage>
        <taxon>Eukaryota</taxon>
        <taxon>Metazoa</taxon>
        <taxon>Ecdysozoa</taxon>
        <taxon>Arthropoda</taxon>
        <taxon>Hexapoda</taxon>
        <taxon>Insecta</taxon>
        <taxon>Pterygota</taxon>
        <taxon>Neoptera</taxon>
        <taxon>Paraneoptera</taxon>
        <taxon>Thysanoptera</taxon>
        <taxon>Terebrantia</taxon>
        <taxon>Thripoidea</taxon>
        <taxon>Thripidae</taxon>
        <taxon>Frankliniella</taxon>
    </lineage>
</organism>
<dbReference type="KEGG" id="foc:113202284"/>
<feature type="active site" description="Charge relay system" evidence="8">
    <location>
        <position position="350"/>
    </location>
</feature>
<evidence type="ECO:0000256" key="5">
    <source>
        <dbReference type="ARBA" id="ARBA00023098"/>
    </source>
</evidence>
<evidence type="ECO:0000256" key="8">
    <source>
        <dbReference type="PIRSR" id="PIRSR000862-1"/>
    </source>
</evidence>
<keyword evidence="4 7" id="KW-0442">Lipid degradation</keyword>
<dbReference type="InterPro" id="IPR025483">
    <property type="entry name" value="Lipase_euk"/>
</dbReference>
<feature type="active site" description="Nucleophile" evidence="8">
    <location>
        <position position="174"/>
    </location>
</feature>
<evidence type="ECO:0000313" key="11">
    <source>
        <dbReference type="Proteomes" id="UP000504606"/>
    </source>
</evidence>
<evidence type="ECO:0000256" key="2">
    <source>
        <dbReference type="ARBA" id="ARBA00022729"/>
    </source>
</evidence>
<dbReference type="OrthoDB" id="9974421at2759"/>
<evidence type="ECO:0000256" key="7">
    <source>
        <dbReference type="PIRNR" id="PIRNR000862"/>
    </source>
</evidence>
<keyword evidence="3 7" id="KW-0378">Hydrolase</keyword>
<evidence type="ECO:0000256" key="3">
    <source>
        <dbReference type="ARBA" id="ARBA00022801"/>
    </source>
</evidence>
<dbReference type="RefSeq" id="XP_026272207.2">
    <property type="nucleotide sequence ID" value="XM_026416422.2"/>
</dbReference>
<name>A0A6J1RTH7_FRAOC</name>
<dbReference type="AlphaFoldDB" id="A0A6J1RTH7"/>
<dbReference type="SUPFAM" id="SSF53474">
    <property type="entry name" value="alpha/beta-Hydrolases"/>
    <property type="match status" value="1"/>
</dbReference>
<evidence type="ECO:0000256" key="6">
    <source>
        <dbReference type="ARBA" id="ARBA00023180"/>
    </source>
</evidence>
<evidence type="ECO:0000256" key="4">
    <source>
        <dbReference type="ARBA" id="ARBA00022963"/>
    </source>
</evidence>
<reference evidence="12" key="1">
    <citation type="submission" date="2025-08" db="UniProtKB">
        <authorList>
            <consortium name="RefSeq"/>
        </authorList>
    </citation>
    <scope>IDENTIFICATION</scope>
    <source>
        <tissue evidence="12">Whole organism</tissue>
    </source>
</reference>
<dbReference type="PANTHER" id="PTHR11005">
    <property type="entry name" value="LYSOSOMAL ACID LIPASE-RELATED"/>
    <property type="match status" value="1"/>
</dbReference>
<dbReference type="FunFam" id="3.40.50.1820:FF:000057">
    <property type="entry name" value="Lipase"/>
    <property type="match status" value="1"/>
</dbReference>
<dbReference type="Gene3D" id="3.40.50.1820">
    <property type="entry name" value="alpha/beta hydrolase"/>
    <property type="match status" value="1"/>
</dbReference>
<keyword evidence="2 9" id="KW-0732">Signal</keyword>